<evidence type="ECO:0000256" key="9">
    <source>
        <dbReference type="SAM" id="Coils"/>
    </source>
</evidence>
<dbReference type="GO" id="GO:0000155">
    <property type="term" value="F:phosphorelay sensor kinase activity"/>
    <property type="evidence" value="ECO:0007669"/>
    <property type="project" value="InterPro"/>
</dbReference>
<evidence type="ECO:0000256" key="2">
    <source>
        <dbReference type="ARBA" id="ARBA00012438"/>
    </source>
</evidence>
<dbReference type="InterPro" id="IPR050482">
    <property type="entry name" value="Sensor_HK_TwoCompSys"/>
</dbReference>
<name>A0A1I1Q2P2_9GAMM</name>
<dbReference type="InterPro" id="IPR003594">
    <property type="entry name" value="HATPase_dom"/>
</dbReference>
<evidence type="ECO:0000256" key="3">
    <source>
        <dbReference type="ARBA" id="ARBA00022553"/>
    </source>
</evidence>
<dbReference type="Proteomes" id="UP000198611">
    <property type="component" value="Unassembled WGS sequence"/>
</dbReference>
<dbReference type="SUPFAM" id="SSF55785">
    <property type="entry name" value="PYP-like sensor domain (PAS domain)"/>
    <property type="match status" value="2"/>
</dbReference>
<dbReference type="Gene3D" id="3.30.450.20">
    <property type="entry name" value="PAS domain"/>
    <property type="match status" value="2"/>
</dbReference>
<dbReference type="GO" id="GO:0016020">
    <property type="term" value="C:membrane"/>
    <property type="evidence" value="ECO:0007669"/>
    <property type="project" value="InterPro"/>
</dbReference>
<dbReference type="Pfam" id="PF08448">
    <property type="entry name" value="PAS_4"/>
    <property type="match status" value="1"/>
</dbReference>
<evidence type="ECO:0000259" key="10">
    <source>
        <dbReference type="PROSITE" id="PS50109"/>
    </source>
</evidence>
<keyword evidence="8" id="KW-0902">Two-component regulatory system</keyword>
<evidence type="ECO:0000259" key="11">
    <source>
        <dbReference type="PROSITE" id="PS50112"/>
    </source>
</evidence>
<comment type="catalytic activity">
    <reaction evidence="1">
        <text>ATP + protein L-histidine = ADP + protein N-phospho-L-histidine.</text>
        <dbReference type="EC" id="2.7.13.3"/>
    </reaction>
</comment>
<dbReference type="GO" id="GO:0005524">
    <property type="term" value="F:ATP binding"/>
    <property type="evidence" value="ECO:0007669"/>
    <property type="project" value="UniProtKB-KW"/>
</dbReference>
<keyword evidence="6" id="KW-0418">Kinase</keyword>
<evidence type="ECO:0000256" key="7">
    <source>
        <dbReference type="ARBA" id="ARBA00022840"/>
    </source>
</evidence>
<feature type="coiled-coil region" evidence="9">
    <location>
        <begin position="424"/>
        <end position="454"/>
    </location>
</feature>
<dbReference type="EMBL" id="FOMJ01000002">
    <property type="protein sequence ID" value="SFD16431.1"/>
    <property type="molecule type" value="Genomic_DNA"/>
</dbReference>
<evidence type="ECO:0000313" key="13">
    <source>
        <dbReference type="Proteomes" id="UP000198611"/>
    </source>
</evidence>
<dbReference type="OrthoDB" id="9811306at2"/>
<dbReference type="CDD" id="cd00130">
    <property type="entry name" value="PAS"/>
    <property type="match status" value="1"/>
</dbReference>
<keyword evidence="7" id="KW-0067">ATP-binding</keyword>
<dbReference type="Gene3D" id="3.30.565.10">
    <property type="entry name" value="Histidine kinase-like ATPase, C-terminal domain"/>
    <property type="match status" value="1"/>
</dbReference>
<dbReference type="InterPro" id="IPR036890">
    <property type="entry name" value="HATPase_C_sf"/>
</dbReference>
<dbReference type="PROSITE" id="PS50112">
    <property type="entry name" value="PAS"/>
    <property type="match status" value="1"/>
</dbReference>
<dbReference type="PROSITE" id="PS50109">
    <property type="entry name" value="HIS_KIN"/>
    <property type="match status" value="1"/>
</dbReference>
<evidence type="ECO:0000256" key="4">
    <source>
        <dbReference type="ARBA" id="ARBA00022679"/>
    </source>
</evidence>
<dbReference type="InterPro" id="IPR011712">
    <property type="entry name" value="Sig_transdc_His_kin_sub3_dim/P"/>
</dbReference>
<dbReference type="InterPro" id="IPR013656">
    <property type="entry name" value="PAS_4"/>
</dbReference>
<protein>
    <recommendedName>
        <fullName evidence="2">histidine kinase</fullName>
        <ecNumber evidence="2">2.7.13.3</ecNumber>
    </recommendedName>
</protein>
<dbReference type="SUPFAM" id="SSF55874">
    <property type="entry name" value="ATPase domain of HSP90 chaperone/DNA topoisomerase II/histidine kinase"/>
    <property type="match status" value="1"/>
</dbReference>
<dbReference type="EC" id="2.7.13.3" evidence="2"/>
<keyword evidence="4" id="KW-0808">Transferase</keyword>
<dbReference type="SMART" id="SM00387">
    <property type="entry name" value="HATPase_c"/>
    <property type="match status" value="1"/>
</dbReference>
<evidence type="ECO:0000256" key="6">
    <source>
        <dbReference type="ARBA" id="ARBA00022777"/>
    </source>
</evidence>
<dbReference type="GO" id="GO:0046983">
    <property type="term" value="F:protein dimerization activity"/>
    <property type="evidence" value="ECO:0007669"/>
    <property type="project" value="InterPro"/>
</dbReference>
<dbReference type="CDD" id="cd16917">
    <property type="entry name" value="HATPase_UhpB-NarQ-NarX-like"/>
    <property type="match status" value="1"/>
</dbReference>
<dbReference type="Pfam" id="PF02518">
    <property type="entry name" value="HATPase_c"/>
    <property type="match status" value="1"/>
</dbReference>
<dbReference type="PANTHER" id="PTHR24421:SF10">
    <property type="entry name" value="NITRATE_NITRITE SENSOR PROTEIN NARQ"/>
    <property type="match status" value="1"/>
</dbReference>
<dbReference type="AlphaFoldDB" id="A0A1I1Q2P2"/>
<proteinExistence type="predicted"/>
<organism evidence="12 13">
    <name type="scientific">Thiohalospira halophila DSM 15071</name>
    <dbReference type="NCBI Taxonomy" id="1123397"/>
    <lineage>
        <taxon>Bacteria</taxon>
        <taxon>Pseudomonadati</taxon>
        <taxon>Pseudomonadota</taxon>
        <taxon>Gammaproteobacteria</taxon>
        <taxon>Thiohalospirales</taxon>
        <taxon>Thiohalospiraceae</taxon>
        <taxon>Thiohalospira</taxon>
    </lineage>
</organism>
<keyword evidence="13" id="KW-1185">Reference proteome</keyword>
<evidence type="ECO:0000313" key="12">
    <source>
        <dbReference type="EMBL" id="SFD16431.1"/>
    </source>
</evidence>
<dbReference type="RefSeq" id="WP_093427615.1">
    <property type="nucleotide sequence ID" value="NZ_FOMJ01000002.1"/>
</dbReference>
<evidence type="ECO:0000256" key="5">
    <source>
        <dbReference type="ARBA" id="ARBA00022741"/>
    </source>
</evidence>
<keyword evidence="5" id="KW-0547">Nucleotide-binding</keyword>
<dbReference type="Pfam" id="PF07730">
    <property type="entry name" value="HisKA_3"/>
    <property type="match status" value="1"/>
</dbReference>
<keyword evidence="9" id="KW-0175">Coiled coil</keyword>
<reference evidence="12 13" key="1">
    <citation type="submission" date="2016-10" db="EMBL/GenBank/DDBJ databases">
        <authorList>
            <person name="de Groot N.N."/>
        </authorList>
    </citation>
    <scope>NUCLEOTIDE SEQUENCE [LARGE SCALE GENOMIC DNA]</scope>
    <source>
        <strain evidence="12 13">HL3</strain>
    </source>
</reference>
<feature type="domain" description="Histidine kinase" evidence="10">
    <location>
        <begin position="459"/>
        <end position="651"/>
    </location>
</feature>
<accession>A0A1I1Q2P2</accession>
<dbReference type="InterPro" id="IPR035965">
    <property type="entry name" value="PAS-like_dom_sf"/>
</dbReference>
<dbReference type="Gene3D" id="1.20.5.1930">
    <property type="match status" value="1"/>
</dbReference>
<dbReference type="STRING" id="1123397.SAMN05660831_00958"/>
<gene>
    <name evidence="12" type="ORF">SAMN05660831_00958</name>
</gene>
<dbReference type="InterPro" id="IPR000014">
    <property type="entry name" value="PAS"/>
</dbReference>
<feature type="domain" description="PAS" evidence="11">
    <location>
        <begin position="37"/>
        <end position="109"/>
    </location>
</feature>
<dbReference type="InterPro" id="IPR005467">
    <property type="entry name" value="His_kinase_dom"/>
</dbReference>
<dbReference type="PANTHER" id="PTHR24421">
    <property type="entry name" value="NITRATE/NITRITE SENSOR PROTEIN NARX-RELATED"/>
    <property type="match status" value="1"/>
</dbReference>
<evidence type="ECO:0000256" key="1">
    <source>
        <dbReference type="ARBA" id="ARBA00000085"/>
    </source>
</evidence>
<evidence type="ECO:0000256" key="8">
    <source>
        <dbReference type="ARBA" id="ARBA00023012"/>
    </source>
</evidence>
<dbReference type="SMART" id="SM00091">
    <property type="entry name" value="PAS"/>
    <property type="match status" value="2"/>
</dbReference>
<sequence>MACRPERNRGAGIAERRSGRLVDWLGRLVRRLIPTRDPDLAETILAQTGELIRVVDREGRIEFLNAALAARLGCPPGKLLGVSLFDLLEEDGGEGDVDAVALEQALGREHPLRGRIHSRFPGGERLHEDWEVRPLVDADGTARRFLITGRELGARGGERRCPHHLLQLPQEGVHCELERNLERAGIGLVTTDDHGMVRSSNQAARTMLVGGADLPESPALWSHVLTTLDPENGFPLLSARDPIRRALRGEAVENAEVEVATSVGQRRLKINGGSSPEPSGADRALVVLQDITEFRGTMDALAASEARFRGMTANLPGAVFEVWAGQDGFPRFRFLSEGAKELFERPSQAIVAEPGVFSSLLDVRDSERFTETMHHSAQTGTVWNWEGRLRFGQRRVKWINWRAIPRPEQDGPVWYGVALNITESREATDELARMRDRLRELHASREEVQEAERKAIAREIHDELGSQLTVVKMNAASLVQQSEGLSERSREQVEAMSSLVDQAIETMRRVAAELRPRILDDFGIVAALKWRATDFERHSGIAIDLTTPVEESTVPPSLETTLYRVFQEALTNIAKHSAATQVDAVLEEREGRVVLCIRDNGVGFALESLDDSHHNGIFGMRERVIAHGGEFEINGAPDRGVVLCIRIPLARRE</sequence>
<keyword evidence="3" id="KW-0597">Phosphoprotein</keyword>